<reference evidence="4" key="1">
    <citation type="submission" date="2021-02" db="EMBL/GenBank/DDBJ databases">
        <authorList>
            <person name="Nowell W R."/>
        </authorList>
    </citation>
    <scope>NUCLEOTIDE SEQUENCE</scope>
</reference>
<dbReference type="PANTHER" id="PTHR45641:SF1">
    <property type="entry name" value="AAA+ ATPASE DOMAIN-CONTAINING PROTEIN"/>
    <property type="match status" value="1"/>
</dbReference>
<gene>
    <name evidence="4" type="ORF">LUA448_LOCUS23430</name>
</gene>
<dbReference type="Gene3D" id="1.25.40.10">
    <property type="entry name" value="Tetratricopeptide repeat domain"/>
    <property type="match status" value="1"/>
</dbReference>
<evidence type="ECO:0000256" key="3">
    <source>
        <dbReference type="PROSITE-ProRule" id="PRU00339"/>
    </source>
</evidence>
<feature type="non-terminal residue" evidence="4">
    <location>
        <position position="1"/>
    </location>
</feature>
<dbReference type="Pfam" id="PF13181">
    <property type="entry name" value="TPR_8"/>
    <property type="match status" value="1"/>
</dbReference>
<proteinExistence type="predicted"/>
<dbReference type="SUPFAM" id="SSF48452">
    <property type="entry name" value="TPR-like"/>
    <property type="match status" value="1"/>
</dbReference>
<dbReference type="AlphaFoldDB" id="A0A818FAC8"/>
<name>A0A818FAC8_9BILA</name>
<evidence type="ECO:0008006" key="6">
    <source>
        <dbReference type="Google" id="ProtNLM"/>
    </source>
</evidence>
<organism evidence="4 5">
    <name type="scientific">Rotaria socialis</name>
    <dbReference type="NCBI Taxonomy" id="392032"/>
    <lineage>
        <taxon>Eukaryota</taxon>
        <taxon>Metazoa</taxon>
        <taxon>Spiralia</taxon>
        <taxon>Gnathifera</taxon>
        <taxon>Rotifera</taxon>
        <taxon>Eurotatoria</taxon>
        <taxon>Bdelloidea</taxon>
        <taxon>Philodinida</taxon>
        <taxon>Philodinidae</taxon>
        <taxon>Rotaria</taxon>
    </lineage>
</organism>
<dbReference type="Pfam" id="PF13424">
    <property type="entry name" value="TPR_12"/>
    <property type="match status" value="1"/>
</dbReference>
<dbReference type="Proteomes" id="UP000663833">
    <property type="component" value="Unassembled WGS sequence"/>
</dbReference>
<evidence type="ECO:0000313" key="5">
    <source>
        <dbReference type="Proteomes" id="UP000663833"/>
    </source>
</evidence>
<dbReference type="SMART" id="SM00028">
    <property type="entry name" value="TPR"/>
    <property type="match status" value="1"/>
</dbReference>
<dbReference type="PROSITE" id="PS50293">
    <property type="entry name" value="TPR_REGION"/>
    <property type="match status" value="1"/>
</dbReference>
<dbReference type="InterPro" id="IPR011990">
    <property type="entry name" value="TPR-like_helical_dom_sf"/>
</dbReference>
<dbReference type="PANTHER" id="PTHR45641">
    <property type="entry name" value="TETRATRICOPEPTIDE REPEAT PROTEIN (AFU_ORTHOLOGUE AFUA_6G03870)"/>
    <property type="match status" value="1"/>
</dbReference>
<protein>
    <recommendedName>
        <fullName evidence="6">Kinesin light chain</fullName>
    </recommendedName>
</protein>
<evidence type="ECO:0000256" key="1">
    <source>
        <dbReference type="ARBA" id="ARBA00022737"/>
    </source>
</evidence>
<keyword evidence="2 3" id="KW-0802">TPR repeat</keyword>
<accession>A0A818FAC8</accession>
<comment type="caution">
    <text evidence="4">The sequence shown here is derived from an EMBL/GenBank/DDBJ whole genome shotgun (WGS) entry which is preliminary data.</text>
</comment>
<dbReference type="EMBL" id="CAJNYD010003030">
    <property type="protein sequence ID" value="CAF3471898.1"/>
    <property type="molecule type" value="Genomic_DNA"/>
</dbReference>
<keyword evidence="1" id="KW-0677">Repeat</keyword>
<evidence type="ECO:0000256" key="2">
    <source>
        <dbReference type="ARBA" id="ARBA00022803"/>
    </source>
</evidence>
<sequence length="103" mass="11972">RYVTSPREENKYFEALDFYEKSLGIQEKHLPPDHPDLGGSYNNIGIVHWCLGHYDLALDYYNRSLKIRLKSLPAQHPDIASTYENMGLVYENKGEFEQALILL</sequence>
<dbReference type="InterPro" id="IPR019734">
    <property type="entry name" value="TPR_rpt"/>
</dbReference>
<evidence type="ECO:0000313" key="4">
    <source>
        <dbReference type="EMBL" id="CAF3471898.1"/>
    </source>
</evidence>
<dbReference type="PROSITE" id="PS50005">
    <property type="entry name" value="TPR"/>
    <property type="match status" value="1"/>
</dbReference>
<feature type="repeat" description="TPR" evidence="3">
    <location>
        <begin position="38"/>
        <end position="71"/>
    </location>
</feature>